<dbReference type="InterPro" id="IPR014044">
    <property type="entry name" value="CAP_dom"/>
</dbReference>
<dbReference type="FunFam" id="3.40.33.10:FF:000005">
    <property type="entry name" value="Cysteine-rich secretory protein 2"/>
    <property type="match status" value="1"/>
</dbReference>
<protein>
    <submittedName>
        <fullName evidence="5">Cysteine-rich secretory protein 3-like</fullName>
    </submittedName>
</protein>
<dbReference type="InterPro" id="IPR035940">
    <property type="entry name" value="CAP_sf"/>
</dbReference>
<dbReference type="PROSITE" id="PS01009">
    <property type="entry name" value="CRISP_1"/>
    <property type="match status" value="1"/>
</dbReference>
<dbReference type="RefSeq" id="XP_023567704.1">
    <property type="nucleotide sequence ID" value="XM_023711936.1"/>
</dbReference>
<dbReference type="Gene3D" id="3.40.33.10">
    <property type="entry name" value="CAP"/>
    <property type="match status" value="1"/>
</dbReference>
<name>A0A6P6E5R7_OCTDE</name>
<dbReference type="Pfam" id="PF00188">
    <property type="entry name" value="CAP"/>
    <property type="match status" value="1"/>
</dbReference>
<evidence type="ECO:0000259" key="3">
    <source>
        <dbReference type="SMART" id="SM00198"/>
    </source>
</evidence>
<keyword evidence="2" id="KW-1015">Disulfide bond</keyword>
<dbReference type="Proteomes" id="UP000515203">
    <property type="component" value="Unplaced"/>
</dbReference>
<evidence type="ECO:0000256" key="1">
    <source>
        <dbReference type="ARBA" id="ARBA00009923"/>
    </source>
</evidence>
<organism evidence="4 5">
    <name type="scientific">Octodon degus</name>
    <name type="common">Degu</name>
    <name type="synonym">Sciurus degus</name>
    <dbReference type="NCBI Taxonomy" id="10160"/>
    <lineage>
        <taxon>Eukaryota</taxon>
        <taxon>Metazoa</taxon>
        <taxon>Chordata</taxon>
        <taxon>Craniata</taxon>
        <taxon>Vertebrata</taxon>
        <taxon>Euteleostomi</taxon>
        <taxon>Mammalia</taxon>
        <taxon>Eutheria</taxon>
        <taxon>Euarchontoglires</taxon>
        <taxon>Glires</taxon>
        <taxon>Rodentia</taxon>
        <taxon>Hystricomorpha</taxon>
        <taxon>Octodontidae</taxon>
        <taxon>Octodon</taxon>
    </lineage>
</organism>
<comment type="similarity">
    <text evidence="1">Belongs to the CRISP family.</text>
</comment>
<gene>
    <name evidence="5" type="primary">LOC101576585</name>
</gene>
<dbReference type="CDD" id="cd05383">
    <property type="entry name" value="CAP_CRISP"/>
    <property type="match status" value="1"/>
</dbReference>
<dbReference type="InterPro" id="IPR034117">
    <property type="entry name" value="SCP_CRISP"/>
</dbReference>
<dbReference type="SUPFAM" id="SSF55797">
    <property type="entry name" value="PR-1-like"/>
    <property type="match status" value="1"/>
</dbReference>
<dbReference type="InterPro" id="IPR001283">
    <property type="entry name" value="CRISP-related"/>
</dbReference>
<dbReference type="PRINTS" id="PR00837">
    <property type="entry name" value="V5TPXLIKE"/>
</dbReference>
<dbReference type="InterPro" id="IPR018244">
    <property type="entry name" value="Allrgn_V5/Tpx1_CS"/>
</dbReference>
<evidence type="ECO:0000256" key="2">
    <source>
        <dbReference type="ARBA" id="ARBA00023157"/>
    </source>
</evidence>
<reference evidence="5" key="1">
    <citation type="submission" date="2025-08" db="UniProtKB">
        <authorList>
            <consortium name="RefSeq"/>
        </authorList>
    </citation>
    <scope>IDENTIFICATION</scope>
</reference>
<dbReference type="GO" id="GO:0005576">
    <property type="term" value="C:extracellular region"/>
    <property type="evidence" value="ECO:0007669"/>
    <property type="project" value="InterPro"/>
</dbReference>
<keyword evidence="4" id="KW-1185">Reference proteome</keyword>
<evidence type="ECO:0000313" key="4">
    <source>
        <dbReference type="Proteomes" id="UP000515203"/>
    </source>
</evidence>
<sequence>MKQTHLALRPRGAMALFPVTLFLVAALLPSFLANKKMDRAFSALSTTLPEVQKEIVNKHNELRRAVSPKASNMLKMEWSSAAAEKAQGWANQCKHGHSSKAYQKLNVSCGENLFKSNVPFSWSAAIQSWYNENKDFTFGEGPKPPTAVVGHYTQVVWYSSFRVGCGTAYCPNFPRLKYSMVCEYCPAGNFEERLYTPYKQGDPCASCPSHCEDGLCSKWGGQCLGYGITRQSILGIRQSSEFEQISGHLHLKN</sequence>
<dbReference type="OrthoDB" id="737510at2759"/>
<dbReference type="PANTHER" id="PTHR10334">
    <property type="entry name" value="CYSTEINE-RICH SECRETORY PROTEIN-RELATED"/>
    <property type="match status" value="1"/>
</dbReference>
<dbReference type="SMART" id="SM00198">
    <property type="entry name" value="SCP"/>
    <property type="match status" value="1"/>
</dbReference>
<dbReference type="GeneID" id="101576585"/>
<evidence type="ECO:0000313" key="5">
    <source>
        <dbReference type="RefSeq" id="XP_023567704.1"/>
    </source>
</evidence>
<accession>A0A6P6E5R7</accession>
<feature type="domain" description="SCP" evidence="3">
    <location>
        <begin position="50"/>
        <end position="192"/>
    </location>
</feature>
<dbReference type="InParanoid" id="A0A6P6E5R7"/>
<dbReference type="AlphaFoldDB" id="A0A6P6E5R7"/>
<proteinExistence type="inferred from homology"/>